<dbReference type="EMBL" id="BAVS01000031">
    <property type="protein sequence ID" value="GAE94816.1"/>
    <property type="molecule type" value="Genomic_DNA"/>
</dbReference>
<evidence type="ECO:0000256" key="3">
    <source>
        <dbReference type="ARBA" id="ARBA00023163"/>
    </source>
</evidence>
<dbReference type="GO" id="GO:0043565">
    <property type="term" value="F:sequence-specific DNA binding"/>
    <property type="evidence" value="ECO:0007669"/>
    <property type="project" value="InterPro"/>
</dbReference>
<dbReference type="GO" id="GO:0003700">
    <property type="term" value="F:DNA-binding transcription factor activity"/>
    <property type="evidence" value="ECO:0007669"/>
    <property type="project" value="InterPro"/>
</dbReference>
<evidence type="ECO:0000313" key="5">
    <source>
        <dbReference type="EMBL" id="GAE94816.1"/>
    </source>
</evidence>
<keyword evidence="1" id="KW-0805">Transcription regulation</keyword>
<dbReference type="STRING" id="1298598.JCM21714_4009"/>
<dbReference type="Pfam" id="PF12833">
    <property type="entry name" value="HTH_18"/>
    <property type="match status" value="1"/>
</dbReference>
<keyword evidence="2" id="KW-0238">DNA-binding</keyword>
<dbReference type="RefSeq" id="WP_035725484.1">
    <property type="nucleotide sequence ID" value="NZ_BAVS01000031.1"/>
</dbReference>
<gene>
    <name evidence="5" type="ORF">JCM21714_4009</name>
</gene>
<dbReference type="PANTHER" id="PTHR43280">
    <property type="entry name" value="ARAC-FAMILY TRANSCRIPTIONAL REGULATOR"/>
    <property type="match status" value="1"/>
</dbReference>
<reference evidence="5 6" key="1">
    <citation type="journal article" date="2014" name="Genome Announc.">
        <title>Draft Genome Sequence of the Boron-Tolerant and Moderately Halotolerant Bacterium Gracilibacillus boraciitolerans JCM 21714T.</title>
        <authorList>
            <person name="Ahmed I."/>
            <person name="Oshima K."/>
            <person name="Suda W."/>
            <person name="Kitamura K."/>
            <person name="Iida T."/>
            <person name="Ohmori Y."/>
            <person name="Fujiwara T."/>
            <person name="Hattori M."/>
            <person name="Ohkuma M."/>
        </authorList>
    </citation>
    <scope>NUCLEOTIDE SEQUENCE [LARGE SCALE GENOMIC DNA]</scope>
    <source>
        <strain evidence="5 6">JCM 21714</strain>
    </source>
</reference>
<feature type="domain" description="HTH araC/xylS-type" evidence="4">
    <location>
        <begin position="33"/>
        <end position="131"/>
    </location>
</feature>
<dbReference type="Gene3D" id="1.10.10.60">
    <property type="entry name" value="Homeodomain-like"/>
    <property type="match status" value="2"/>
</dbReference>
<evidence type="ECO:0000256" key="2">
    <source>
        <dbReference type="ARBA" id="ARBA00023125"/>
    </source>
</evidence>
<organism evidence="5 6">
    <name type="scientific">Gracilibacillus boraciitolerans JCM 21714</name>
    <dbReference type="NCBI Taxonomy" id="1298598"/>
    <lineage>
        <taxon>Bacteria</taxon>
        <taxon>Bacillati</taxon>
        <taxon>Bacillota</taxon>
        <taxon>Bacilli</taxon>
        <taxon>Bacillales</taxon>
        <taxon>Bacillaceae</taxon>
        <taxon>Gracilibacillus</taxon>
    </lineage>
</organism>
<dbReference type="PANTHER" id="PTHR43280:SF28">
    <property type="entry name" value="HTH-TYPE TRANSCRIPTIONAL ACTIVATOR RHAS"/>
    <property type="match status" value="1"/>
</dbReference>
<dbReference type="OrthoDB" id="9802228at2"/>
<dbReference type="PROSITE" id="PS01124">
    <property type="entry name" value="HTH_ARAC_FAMILY_2"/>
    <property type="match status" value="1"/>
</dbReference>
<dbReference type="SUPFAM" id="SSF46689">
    <property type="entry name" value="Homeodomain-like"/>
    <property type="match status" value="2"/>
</dbReference>
<dbReference type="SMART" id="SM00342">
    <property type="entry name" value="HTH_ARAC"/>
    <property type="match status" value="1"/>
</dbReference>
<accession>W4VNR9</accession>
<evidence type="ECO:0000313" key="6">
    <source>
        <dbReference type="Proteomes" id="UP000019102"/>
    </source>
</evidence>
<evidence type="ECO:0000256" key="1">
    <source>
        <dbReference type="ARBA" id="ARBA00023015"/>
    </source>
</evidence>
<dbReference type="InterPro" id="IPR009057">
    <property type="entry name" value="Homeodomain-like_sf"/>
</dbReference>
<protein>
    <submittedName>
        <fullName evidence="5">Two-component response regulator</fullName>
    </submittedName>
</protein>
<proteinExistence type="predicted"/>
<dbReference type="InterPro" id="IPR018060">
    <property type="entry name" value="HTH_AraC"/>
</dbReference>
<keyword evidence="6" id="KW-1185">Reference proteome</keyword>
<evidence type="ECO:0000259" key="4">
    <source>
        <dbReference type="PROSITE" id="PS01124"/>
    </source>
</evidence>
<keyword evidence="3" id="KW-0804">Transcription</keyword>
<sequence>MNVQTPNELEDMFYNFIKIFKELEPSNNSLVVYKAISLIKDKYEEGISLKEIANELNVTPEYLSSLFNKETGKSFTLYLKQLRIHKAQEYLTKSEMKSYEIGEKIGYTDPKYFTKVFKEITGITPPATYKKLNKTK</sequence>
<name>W4VNR9_9BACI</name>
<dbReference type="AlphaFoldDB" id="W4VNR9"/>
<comment type="caution">
    <text evidence="5">The sequence shown here is derived from an EMBL/GenBank/DDBJ whole genome shotgun (WGS) entry which is preliminary data.</text>
</comment>
<dbReference type="Proteomes" id="UP000019102">
    <property type="component" value="Unassembled WGS sequence"/>
</dbReference>
<dbReference type="eggNOG" id="COG2207">
    <property type="taxonomic scope" value="Bacteria"/>
</dbReference>